<dbReference type="GO" id="GO:0005886">
    <property type="term" value="C:plasma membrane"/>
    <property type="evidence" value="ECO:0007669"/>
    <property type="project" value="UniProtKB-SubCell"/>
</dbReference>
<dbReference type="PANTHER" id="PTHR24128:SF24">
    <property type="entry name" value="ANKYRIN REPEAT PROTEIN"/>
    <property type="match status" value="1"/>
</dbReference>
<evidence type="ECO:0000256" key="1">
    <source>
        <dbReference type="ARBA" id="ARBA00004413"/>
    </source>
</evidence>
<dbReference type="OrthoDB" id="1434257at2759"/>
<protein>
    <submittedName>
        <fullName evidence="2">Ankyrin repeat-containing protein BDA1</fullName>
    </submittedName>
</protein>
<dbReference type="PANTHER" id="PTHR24128">
    <property type="entry name" value="HOMEOBOX PROTEIN WARIAI"/>
    <property type="match status" value="1"/>
</dbReference>
<dbReference type="InterPro" id="IPR036770">
    <property type="entry name" value="Ankyrin_rpt-contain_sf"/>
</dbReference>
<gene>
    <name evidence="2" type="primary">BAD1</name>
    <name evidence="2" type="ORF">CR513_54851</name>
</gene>
<dbReference type="InterPro" id="IPR002110">
    <property type="entry name" value="Ankyrin_rpt"/>
</dbReference>
<dbReference type="SUPFAM" id="SSF48403">
    <property type="entry name" value="Ankyrin repeat"/>
    <property type="match status" value="1"/>
</dbReference>
<dbReference type="Proteomes" id="UP000257109">
    <property type="component" value="Unassembled WGS sequence"/>
</dbReference>
<comment type="subcellular location">
    <subcellularLocation>
        <location evidence="1">Cell membrane</location>
        <topology evidence="1">Peripheral membrane protein</topology>
        <orientation evidence="1">Cytoplasmic side</orientation>
    </subcellularLocation>
</comment>
<dbReference type="EMBL" id="QJKJ01013462">
    <property type="protein sequence ID" value="RDX66381.1"/>
    <property type="molecule type" value="Genomic_DNA"/>
</dbReference>
<dbReference type="Pfam" id="PF12796">
    <property type="entry name" value="Ank_2"/>
    <property type="match status" value="1"/>
</dbReference>
<dbReference type="AlphaFoldDB" id="A0A371EK23"/>
<organism evidence="2 3">
    <name type="scientific">Mucuna pruriens</name>
    <name type="common">Velvet bean</name>
    <name type="synonym">Dolichos pruriens</name>
    <dbReference type="NCBI Taxonomy" id="157652"/>
    <lineage>
        <taxon>Eukaryota</taxon>
        <taxon>Viridiplantae</taxon>
        <taxon>Streptophyta</taxon>
        <taxon>Embryophyta</taxon>
        <taxon>Tracheophyta</taxon>
        <taxon>Spermatophyta</taxon>
        <taxon>Magnoliopsida</taxon>
        <taxon>eudicotyledons</taxon>
        <taxon>Gunneridae</taxon>
        <taxon>Pentapetalae</taxon>
        <taxon>rosids</taxon>
        <taxon>fabids</taxon>
        <taxon>Fabales</taxon>
        <taxon>Fabaceae</taxon>
        <taxon>Papilionoideae</taxon>
        <taxon>50 kb inversion clade</taxon>
        <taxon>NPAAA clade</taxon>
        <taxon>indigoferoid/millettioid clade</taxon>
        <taxon>Phaseoleae</taxon>
        <taxon>Mucuna</taxon>
    </lineage>
</organism>
<dbReference type="STRING" id="157652.A0A371EK23"/>
<keyword evidence="3" id="KW-1185">Reference proteome</keyword>
<reference evidence="2" key="1">
    <citation type="submission" date="2018-05" db="EMBL/GenBank/DDBJ databases">
        <title>Draft genome of Mucuna pruriens seed.</title>
        <authorList>
            <person name="Nnadi N.E."/>
            <person name="Vos R."/>
            <person name="Hasami M.H."/>
            <person name="Devisetty U.K."/>
            <person name="Aguiy J.C."/>
        </authorList>
    </citation>
    <scope>NUCLEOTIDE SEQUENCE [LARGE SCALE GENOMIC DNA]</scope>
    <source>
        <strain evidence="2">JCA_2017</strain>
    </source>
</reference>
<dbReference type="Pfam" id="PF00023">
    <property type="entry name" value="Ank"/>
    <property type="match status" value="1"/>
</dbReference>
<accession>A0A371EK23</accession>
<proteinExistence type="predicted"/>
<feature type="non-terminal residue" evidence="2">
    <location>
        <position position="1"/>
    </location>
</feature>
<evidence type="ECO:0000313" key="3">
    <source>
        <dbReference type="Proteomes" id="UP000257109"/>
    </source>
</evidence>
<comment type="caution">
    <text evidence="2">The sequence shown here is derived from an EMBL/GenBank/DDBJ whole genome shotgun (WGS) entry which is preliminary data.</text>
</comment>
<dbReference type="Gene3D" id="1.25.40.20">
    <property type="entry name" value="Ankyrin repeat-containing domain"/>
    <property type="match status" value="1"/>
</dbReference>
<evidence type="ECO:0000313" key="2">
    <source>
        <dbReference type="EMBL" id="RDX66381.1"/>
    </source>
</evidence>
<dbReference type="SMART" id="SM00248">
    <property type="entry name" value="ANK"/>
    <property type="match status" value="5"/>
</dbReference>
<name>A0A371EK23_MUCPR</name>
<sequence length="264" mass="29344">MVSNYLKLQSEASTLVDMSTVDRLNVAAEEGDIGKLYELIEEDPYVFEHIDAIPFVETPLHVAASAGHAQFAAKIMSLKPSFGLKLNPQGYAPIHLALQHGHDGMVLHLVHNDKDLIRTKGREDFTPLHFASQLGKVDLLTKFLQVCPDSIIDVTDKNETALHVALKYQQIEALEFLVRWVKTVPSIDLEETILNWKDEAGNTILHIAASNNDRKVITLLTKNPLVVLDAKNLAGQTASDIASNQDIRKILSGVRKGIRNSWKK</sequence>